<dbReference type="AlphaFoldDB" id="A0A1H9FGU2"/>
<evidence type="ECO:0000259" key="5">
    <source>
        <dbReference type="PROSITE" id="PS50887"/>
    </source>
</evidence>
<dbReference type="Pfam" id="PF00990">
    <property type="entry name" value="GGDEF"/>
    <property type="match status" value="1"/>
</dbReference>
<feature type="transmembrane region" description="Helical" evidence="4">
    <location>
        <begin position="106"/>
        <end position="123"/>
    </location>
</feature>
<evidence type="ECO:0000256" key="3">
    <source>
        <dbReference type="SAM" id="Coils"/>
    </source>
</evidence>
<organism evidence="6 7">
    <name type="scientific">Treponema bryantii</name>
    <dbReference type="NCBI Taxonomy" id="163"/>
    <lineage>
        <taxon>Bacteria</taxon>
        <taxon>Pseudomonadati</taxon>
        <taxon>Spirochaetota</taxon>
        <taxon>Spirochaetia</taxon>
        <taxon>Spirochaetales</taxon>
        <taxon>Treponemataceae</taxon>
        <taxon>Treponema</taxon>
    </lineage>
</organism>
<dbReference type="PANTHER" id="PTHR45138:SF9">
    <property type="entry name" value="DIGUANYLATE CYCLASE DGCM-RELATED"/>
    <property type="match status" value="1"/>
</dbReference>
<feature type="domain" description="GGDEF" evidence="5">
    <location>
        <begin position="234"/>
        <end position="361"/>
    </location>
</feature>
<dbReference type="InterPro" id="IPR000160">
    <property type="entry name" value="GGDEF_dom"/>
</dbReference>
<dbReference type="PROSITE" id="PS50887">
    <property type="entry name" value="GGDEF"/>
    <property type="match status" value="1"/>
</dbReference>
<dbReference type="SUPFAM" id="SSF55073">
    <property type="entry name" value="Nucleotide cyclase"/>
    <property type="match status" value="1"/>
</dbReference>
<dbReference type="FunFam" id="3.30.70.270:FF:000001">
    <property type="entry name" value="Diguanylate cyclase domain protein"/>
    <property type="match status" value="1"/>
</dbReference>
<feature type="transmembrane region" description="Helical" evidence="4">
    <location>
        <begin position="53"/>
        <end position="73"/>
    </location>
</feature>
<feature type="transmembrane region" description="Helical" evidence="4">
    <location>
        <begin position="26"/>
        <end position="47"/>
    </location>
</feature>
<name>A0A1H9FGU2_9SPIR</name>
<gene>
    <name evidence="6" type="ORF">SAMN04487977_10435</name>
</gene>
<proteinExistence type="predicted"/>
<dbReference type="RefSeq" id="WP_083379796.1">
    <property type="nucleotide sequence ID" value="NZ_FOFU01000004.1"/>
</dbReference>
<comment type="catalytic activity">
    <reaction evidence="2">
        <text>2 GTP = 3',3'-c-di-GMP + 2 diphosphate</text>
        <dbReference type="Rhea" id="RHEA:24898"/>
        <dbReference type="ChEBI" id="CHEBI:33019"/>
        <dbReference type="ChEBI" id="CHEBI:37565"/>
        <dbReference type="ChEBI" id="CHEBI:58805"/>
        <dbReference type="EC" id="2.7.7.65"/>
    </reaction>
</comment>
<dbReference type="GO" id="GO:0052621">
    <property type="term" value="F:diguanylate cyclase activity"/>
    <property type="evidence" value="ECO:0007669"/>
    <property type="project" value="UniProtKB-EC"/>
</dbReference>
<feature type="transmembrane region" description="Helical" evidence="4">
    <location>
        <begin position="161"/>
        <end position="183"/>
    </location>
</feature>
<dbReference type="InterPro" id="IPR029787">
    <property type="entry name" value="Nucleotide_cyclase"/>
</dbReference>
<dbReference type="Proteomes" id="UP000182360">
    <property type="component" value="Unassembled WGS sequence"/>
</dbReference>
<evidence type="ECO:0000256" key="2">
    <source>
        <dbReference type="ARBA" id="ARBA00034247"/>
    </source>
</evidence>
<dbReference type="PANTHER" id="PTHR45138">
    <property type="entry name" value="REGULATORY COMPONENTS OF SENSORY TRANSDUCTION SYSTEM"/>
    <property type="match status" value="1"/>
</dbReference>
<feature type="coiled-coil region" evidence="3">
    <location>
        <begin position="293"/>
        <end position="320"/>
    </location>
</feature>
<evidence type="ECO:0000256" key="1">
    <source>
        <dbReference type="ARBA" id="ARBA00012528"/>
    </source>
</evidence>
<protein>
    <recommendedName>
        <fullName evidence="1">diguanylate cyclase</fullName>
        <ecNumber evidence="1">2.7.7.65</ecNumber>
    </recommendedName>
</protein>
<keyword evidence="4" id="KW-0472">Membrane</keyword>
<feature type="transmembrane region" description="Helical" evidence="4">
    <location>
        <begin position="80"/>
        <end position="100"/>
    </location>
</feature>
<dbReference type="OrthoDB" id="9779586at2"/>
<dbReference type="SMART" id="SM00267">
    <property type="entry name" value="GGDEF"/>
    <property type="match status" value="1"/>
</dbReference>
<keyword evidence="3" id="KW-0175">Coiled coil</keyword>
<evidence type="ECO:0000313" key="7">
    <source>
        <dbReference type="Proteomes" id="UP000182360"/>
    </source>
</evidence>
<keyword evidence="7" id="KW-1185">Reference proteome</keyword>
<dbReference type="CDD" id="cd01949">
    <property type="entry name" value="GGDEF"/>
    <property type="match status" value="1"/>
</dbReference>
<dbReference type="InterPro" id="IPR050469">
    <property type="entry name" value="Diguanylate_Cyclase"/>
</dbReference>
<accession>A0A1H9FGU2</accession>
<feature type="transmembrane region" description="Helical" evidence="4">
    <location>
        <begin position="130"/>
        <end position="149"/>
    </location>
</feature>
<dbReference type="EMBL" id="FOFU01000004">
    <property type="protein sequence ID" value="SEQ37119.1"/>
    <property type="molecule type" value="Genomic_DNA"/>
</dbReference>
<keyword evidence="4" id="KW-0812">Transmembrane</keyword>
<dbReference type="EC" id="2.7.7.65" evidence="1"/>
<dbReference type="InterPro" id="IPR043128">
    <property type="entry name" value="Rev_trsase/Diguanyl_cyclase"/>
</dbReference>
<evidence type="ECO:0000313" key="6">
    <source>
        <dbReference type="EMBL" id="SEQ37119.1"/>
    </source>
</evidence>
<reference evidence="6 7" key="1">
    <citation type="submission" date="2016-10" db="EMBL/GenBank/DDBJ databases">
        <authorList>
            <person name="de Groot N.N."/>
        </authorList>
    </citation>
    <scope>NUCLEOTIDE SEQUENCE [LARGE SCALE GENOMIC DNA]</scope>
    <source>
        <strain evidence="6 7">B25</strain>
    </source>
</reference>
<sequence>MERVFSALRTIRNTIFSPKYSLEKRITYAMVFCAMVGEIIGFVESYMIGLPTIAVLLPLISSLLLLALSIWGFKTKKTKLFATISISLTAMILFPLMFFANAGLHGGMPFYFLVAVVCTALALRGKTRIILFILILLEYSGLFVLYQILPQAFIPMSHYDAFIDQLCSMLIASLVLFAFSFIVSKQNYHDRHKIEQLSLLYERQANTDELTGLYNRRYFNNFLKLAILTLGDTGKLHIAMFDIDDFKYVNDKYGHPFGDTVLKRFADILNECITDGVTACRYGGEEFLLLIPKKNKEEALKLVQNVLKQTREKIILAENRFVTVSAGFMTCTEDMTYDVLLQEVDKKLYTAKNSGKNCVIS</sequence>
<dbReference type="STRING" id="163.SAMN04487775_103260"/>
<keyword evidence="4" id="KW-1133">Transmembrane helix</keyword>
<evidence type="ECO:0000256" key="4">
    <source>
        <dbReference type="SAM" id="Phobius"/>
    </source>
</evidence>
<dbReference type="NCBIfam" id="TIGR00254">
    <property type="entry name" value="GGDEF"/>
    <property type="match status" value="1"/>
</dbReference>
<dbReference type="Gene3D" id="3.30.70.270">
    <property type="match status" value="1"/>
</dbReference>